<accession>A0AAV1EEW6</accession>
<gene>
    <name evidence="2" type="ORF">OLC1_LOCUS24199</name>
</gene>
<keyword evidence="3" id="KW-1185">Reference proteome</keyword>
<reference evidence="2" key="1">
    <citation type="submission" date="2023-03" db="EMBL/GenBank/DDBJ databases">
        <authorList>
            <person name="Julca I."/>
        </authorList>
    </citation>
    <scope>NUCLEOTIDE SEQUENCE</scope>
</reference>
<dbReference type="Proteomes" id="UP001161247">
    <property type="component" value="Chromosome 9"/>
</dbReference>
<name>A0AAV1EEW6_OLDCO</name>
<feature type="compositionally biased region" description="Basic residues" evidence="1">
    <location>
        <begin position="60"/>
        <end position="81"/>
    </location>
</feature>
<organism evidence="2 3">
    <name type="scientific">Oldenlandia corymbosa var. corymbosa</name>
    <dbReference type="NCBI Taxonomy" id="529605"/>
    <lineage>
        <taxon>Eukaryota</taxon>
        <taxon>Viridiplantae</taxon>
        <taxon>Streptophyta</taxon>
        <taxon>Embryophyta</taxon>
        <taxon>Tracheophyta</taxon>
        <taxon>Spermatophyta</taxon>
        <taxon>Magnoliopsida</taxon>
        <taxon>eudicotyledons</taxon>
        <taxon>Gunneridae</taxon>
        <taxon>Pentapetalae</taxon>
        <taxon>asterids</taxon>
        <taxon>lamiids</taxon>
        <taxon>Gentianales</taxon>
        <taxon>Rubiaceae</taxon>
        <taxon>Rubioideae</taxon>
        <taxon>Spermacoceae</taxon>
        <taxon>Hedyotis-Oldenlandia complex</taxon>
        <taxon>Oldenlandia</taxon>
    </lineage>
</organism>
<evidence type="ECO:0000313" key="3">
    <source>
        <dbReference type="Proteomes" id="UP001161247"/>
    </source>
</evidence>
<feature type="region of interest" description="Disordered" evidence="1">
    <location>
        <begin position="1"/>
        <end position="106"/>
    </location>
</feature>
<sequence length="143" mass="16702">MHGPDQPANEKMLDENEDESMDEINPLVETLDESSNNAFMNLNLGDNHDLATEESELPSRKRRSSVASRRSRKRKKGRMRPKKEEEKKFVEEDHHDNNEPSKEEERMLLVEDLNIPTHIVIDSKEVQREDPPIWFQLVASNVK</sequence>
<evidence type="ECO:0000313" key="2">
    <source>
        <dbReference type="EMBL" id="CAI9118297.1"/>
    </source>
</evidence>
<dbReference type="EMBL" id="OX459126">
    <property type="protein sequence ID" value="CAI9118297.1"/>
    <property type="molecule type" value="Genomic_DNA"/>
</dbReference>
<evidence type="ECO:0000256" key="1">
    <source>
        <dbReference type="SAM" id="MobiDB-lite"/>
    </source>
</evidence>
<protein>
    <submittedName>
        <fullName evidence="2">OLC1v1019848C1</fullName>
    </submittedName>
</protein>
<dbReference type="AlphaFoldDB" id="A0AAV1EEW6"/>
<proteinExistence type="predicted"/>
<feature type="compositionally biased region" description="Basic and acidic residues" evidence="1">
    <location>
        <begin position="82"/>
        <end position="106"/>
    </location>
</feature>